<dbReference type="InterPro" id="IPR001584">
    <property type="entry name" value="Integrase_cat-core"/>
</dbReference>
<feature type="domain" description="Integrase catalytic" evidence="7">
    <location>
        <begin position="464"/>
        <end position="552"/>
    </location>
</feature>
<dbReference type="InterPro" id="IPR012337">
    <property type="entry name" value="RNaseH-like_sf"/>
</dbReference>
<dbReference type="EMBL" id="BKCJ010008844">
    <property type="protein sequence ID" value="GEU84215.1"/>
    <property type="molecule type" value="Genomic_DNA"/>
</dbReference>
<gene>
    <name evidence="8" type="ORF">Tci_056193</name>
</gene>
<dbReference type="Pfam" id="PF14223">
    <property type="entry name" value="Retrotran_gag_2"/>
    <property type="match status" value="1"/>
</dbReference>
<evidence type="ECO:0000313" key="8">
    <source>
        <dbReference type="EMBL" id="GEU84215.1"/>
    </source>
</evidence>
<dbReference type="PANTHER" id="PTHR42648:SF32">
    <property type="entry name" value="RIBONUCLEASE H-LIKE DOMAIN, GAG-PRE-INTEGRASE DOMAIN PROTEIN-RELATED"/>
    <property type="match status" value="1"/>
</dbReference>
<dbReference type="InterPro" id="IPR036397">
    <property type="entry name" value="RNaseH_sf"/>
</dbReference>
<keyword evidence="2" id="KW-0378">Hydrolase</keyword>
<dbReference type="Gene3D" id="3.30.420.10">
    <property type="entry name" value="Ribonuclease H-like superfamily/Ribonuclease H"/>
    <property type="match status" value="1"/>
</dbReference>
<evidence type="ECO:0000256" key="3">
    <source>
        <dbReference type="PROSITE-ProRule" id="PRU00047"/>
    </source>
</evidence>
<evidence type="ECO:0000259" key="7">
    <source>
        <dbReference type="PROSITE" id="PS50994"/>
    </source>
</evidence>
<dbReference type="InterPro" id="IPR057670">
    <property type="entry name" value="SH3_retrovirus"/>
</dbReference>
<accession>A0A6L2NHZ2</accession>
<feature type="compositionally biased region" description="Polar residues" evidence="5">
    <location>
        <begin position="677"/>
        <end position="688"/>
    </location>
</feature>
<dbReference type="PROSITE" id="PS50158">
    <property type="entry name" value="ZF_CCHC"/>
    <property type="match status" value="1"/>
</dbReference>
<organism evidence="8">
    <name type="scientific">Tanacetum cinerariifolium</name>
    <name type="common">Dalmatian daisy</name>
    <name type="synonym">Chrysanthemum cinerariifolium</name>
    <dbReference type="NCBI Taxonomy" id="118510"/>
    <lineage>
        <taxon>Eukaryota</taxon>
        <taxon>Viridiplantae</taxon>
        <taxon>Streptophyta</taxon>
        <taxon>Embryophyta</taxon>
        <taxon>Tracheophyta</taxon>
        <taxon>Spermatophyta</taxon>
        <taxon>Magnoliopsida</taxon>
        <taxon>eudicotyledons</taxon>
        <taxon>Gunneridae</taxon>
        <taxon>Pentapetalae</taxon>
        <taxon>asterids</taxon>
        <taxon>campanulids</taxon>
        <taxon>Asterales</taxon>
        <taxon>Asteraceae</taxon>
        <taxon>Asteroideae</taxon>
        <taxon>Anthemideae</taxon>
        <taxon>Anthemidinae</taxon>
        <taxon>Tanacetum</taxon>
    </lineage>
</organism>
<comment type="caution">
    <text evidence="8">The sequence shown here is derived from an EMBL/GenBank/DDBJ whole genome shotgun (WGS) entry which is preliminary data.</text>
</comment>
<dbReference type="SUPFAM" id="SSF53098">
    <property type="entry name" value="Ribonuclease H-like"/>
    <property type="match status" value="1"/>
</dbReference>
<dbReference type="GO" id="GO:0015074">
    <property type="term" value="P:DNA integration"/>
    <property type="evidence" value="ECO:0007669"/>
    <property type="project" value="InterPro"/>
</dbReference>
<keyword evidence="3" id="KW-0862">Zinc</keyword>
<dbReference type="GO" id="GO:0003676">
    <property type="term" value="F:nucleic acid binding"/>
    <property type="evidence" value="ECO:0007669"/>
    <property type="project" value="InterPro"/>
</dbReference>
<dbReference type="InterPro" id="IPR036875">
    <property type="entry name" value="Znf_CCHC_sf"/>
</dbReference>
<evidence type="ECO:0000256" key="1">
    <source>
        <dbReference type="ARBA" id="ARBA00022723"/>
    </source>
</evidence>
<dbReference type="SUPFAM" id="SSF57756">
    <property type="entry name" value="Retrovirus zinc finger-like domains"/>
    <property type="match status" value="1"/>
</dbReference>
<dbReference type="SMART" id="SM00343">
    <property type="entry name" value="ZnF_C2HC"/>
    <property type="match status" value="2"/>
</dbReference>
<dbReference type="PROSITE" id="PS50994">
    <property type="entry name" value="INTEGRASE"/>
    <property type="match status" value="1"/>
</dbReference>
<proteinExistence type="predicted"/>
<dbReference type="GO" id="GO:0016787">
    <property type="term" value="F:hydrolase activity"/>
    <property type="evidence" value="ECO:0007669"/>
    <property type="project" value="UniProtKB-KW"/>
</dbReference>
<dbReference type="Pfam" id="PF25597">
    <property type="entry name" value="SH3_retrovirus"/>
    <property type="match status" value="1"/>
</dbReference>
<evidence type="ECO:0000256" key="2">
    <source>
        <dbReference type="ARBA" id="ARBA00022801"/>
    </source>
</evidence>
<reference evidence="8" key="1">
    <citation type="journal article" date="2019" name="Sci. Rep.">
        <title>Draft genome of Tanacetum cinerariifolium, the natural source of mosquito coil.</title>
        <authorList>
            <person name="Yamashiro T."/>
            <person name="Shiraishi A."/>
            <person name="Satake H."/>
            <person name="Nakayama K."/>
        </authorList>
    </citation>
    <scope>NUCLEOTIDE SEQUENCE</scope>
</reference>
<feature type="region of interest" description="Disordered" evidence="5">
    <location>
        <begin position="659"/>
        <end position="691"/>
    </location>
</feature>
<dbReference type="Gene3D" id="4.10.60.10">
    <property type="entry name" value="Zinc finger, CCHC-type"/>
    <property type="match status" value="1"/>
</dbReference>
<keyword evidence="4" id="KW-0175">Coiled coil</keyword>
<evidence type="ECO:0000256" key="4">
    <source>
        <dbReference type="SAM" id="Coils"/>
    </source>
</evidence>
<evidence type="ECO:0000259" key="6">
    <source>
        <dbReference type="PROSITE" id="PS50158"/>
    </source>
</evidence>
<keyword evidence="1" id="KW-0479">Metal-binding</keyword>
<protein>
    <submittedName>
        <fullName evidence="8">Putative ribonuclease H-like domain-containing protein</fullName>
    </submittedName>
</protein>
<sequence length="1460" mass="165703">MLQGIPTTSYDVPPASAFCHFIEFGDSYKTPPEETGKCPASESSTKNKGRTVVITTEDMQKRRNDVKARTNLLLALLDEHHLRSASLETLEQTFNRLQAIVSHLEFMDVEIEQDDLNQKFLTSLAPEWLMYTIVWRNRDDLDTMSLDEVYNHLKVYEPEIKYEDITQIDEDDTEEIDIKCNMALLSMRADRFWKKTGKRITIQGSDVAGFDKSKVECFNCYKIGHFARECRAPRSQDIGKRESYKQANEEENHAIVADDEVPTKFALMAKSSSSSENEVESRLVEFKEQETKFYEKIRGLERDVEVRNNKIEYLMNELEQEIREKLLRPQLVGFGDLNKILLNKDNPQYNIDDKGNWDSGGGKITGKGIIKTGKLKFENVYFVKELKYNLFSVSQIYDNKNSILFIDSECIVLGKDFKLKDDTNVLLRTPRQHNMYSINLNNIVPHKNLTCLVAKASVDESMGEFKNKEMSELCTKKGIKREFNNARTPQQNRVAEKRNRTLIEAARTMLADATLPVTFWAEAVNTACYVQNRVLVNKFQNKTSYELFNSRIPVIGFLRPFGCHVMILNTLDHLGKFDAKGDEGYFVGYSMSSKAFRIFNKRTKKVEENLHVDFLENKLIKKGAGPNWLFDIDTLTNSINYVPVVVAGTSSTNISAHMETRNGDATNGCSTDDPESSGISNSTTTSKVPSAEQLEPAISLTVETEIPTISLPVPIVCLDISPKSSSDPRIISKGDFSQKKTPSLGNALTLSHRFEDTFGEEANLSNIETSIPMDVKSAFLYGTIDEEVYVMQPLGFQDPKFPDRVYKVEKAMYGLHQAPRTWYGTLSKEFEALMHEKLQMSAMGKLTFFLGLQVLQKKDGIFLLQDKYVGDILKKFRYSDVRSVNTPMDKENPWGEDGPSKDVELHLYRSMIESLMYLSASRLDIMFVICACTRHQVTPKECHLYAVKRIFRYLKCHPKDSTMTIMATSTTEAEYVVAASGCGQVFWIQNQMLDYGIKTMNLETKILATVDGVTSLNADEGTMQQRLQELMELCTSLQRQQTQMAAKIKDQDLEISSLKARVKFLEDKDRGSAEPTQEDALIKKGIMEKGEEVRVDKSTELGSNDTDEMVNVFNSMEAANILTSRVAAVSVSPIAGFSTKGILAKDKGKEKVVESKVPKKRKPQEQIDAQVAREMEEEFARENQRKQLEDFVPISSKEEGERVKRKGLKIDQGSSKRMKTSKDVSEEDLKGMMQLVPLEEVYVEALQVKHLIIDWEIHSEEKREYRKIIRLGGHTIVYQFFVDMLKQFDKEDLHQLWTLDNVAGIDGDGNKTIAMIDLRADEELKDSTTLAMLKLIGKGFNMCTIRVEYEWKLPRCLSLKVFRHILNECPKKIVSNVVKNLNNPRQATRGGSSKSFGKGTLNVAHGSSSNTHIIDTIDKLECQILDGKLMCVDDEGNLLVPIGNVDSKSEVEVCLMKTKI</sequence>
<dbReference type="Pfam" id="PF07727">
    <property type="entry name" value="RVT_2"/>
    <property type="match status" value="1"/>
</dbReference>
<dbReference type="PANTHER" id="PTHR42648">
    <property type="entry name" value="TRANSPOSASE, PUTATIVE-RELATED"/>
    <property type="match status" value="1"/>
</dbReference>
<name>A0A6L2NHZ2_TANCI</name>
<dbReference type="InterPro" id="IPR039537">
    <property type="entry name" value="Retrotran_Ty1/copia-like"/>
</dbReference>
<dbReference type="GO" id="GO:0008270">
    <property type="term" value="F:zinc ion binding"/>
    <property type="evidence" value="ECO:0007669"/>
    <property type="project" value="UniProtKB-KW"/>
</dbReference>
<dbReference type="InterPro" id="IPR013103">
    <property type="entry name" value="RVT_2"/>
</dbReference>
<feature type="coiled-coil region" evidence="4">
    <location>
        <begin position="301"/>
        <end position="328"/>
    </location>
</feature>
<evidence type="ECO:0000256" key="5">
    <source>
        <dbReference type="SAM" id="MobiDB-lite"/>
    </source>
</evidence>
<dbReference type="InterPro" id="IPR001878">
    <property type="entry name" value="Znf_CCHC"/>
</dbReference>
<feature type="domain" description="CCHC-type" evidence="6">
    <location>
        <begin position="217"/>
        <end position="231"/>
    </location>
</feature>
<keyword evidence="3" id="KW-0863">Zinc-finger</keyword>